<dbReference type="Pfam" id="PF18052">
    <property type="entry name" value="Rx_N"/>
    <property type="match status" value="1"/>
</dbReference>
<dbReference type="CDD" id="cd14798">
    <property type="entry name" value="RX-CC_like"/>
    <property type="match status" value="1"/>
</dbReference>
<keyword evidence="2" id="KW-0547">Nucleotide-binding</keyword>
<dbReference type="PANTHER" id="PTHR19338:SF66">
    <property type="entry name" value="NB-ARC DOMAIN-CONTAINING PROTEIN"/>
    <property type="match status" value="1"/>
</dbReference>
<keyword evidence="8" id="KW-1185">Reference proteome</keyword>
<evidence type="ECO:0000259" key="5">
    <source>
        <dbReference type="Pfam" id="PF00931"/>
    </source>
</evidence>
<dbReference type="SUPFAM" id="SSF52540">
    <property type="entry name" value="P-loop containing nucleoside triphosphate hydrolases"/>
    <property type="match status" value="1"/>
</dbReference>
<dbReference type="OrthoDB" id="3027644at2759"/>
<evidence type="ECO:0000256" key="1">
    <source>
        <dbReference type="ARBA" id="ARBA00022737"/>
    </source>
</evidence>
<dbReference type="InterPro" id="IPR002182">
    <property type="entry name" value="NB-ARC"/>
</dbReference>
<dbReference type="Proteomes" id="UP000327439">
    <property type="component" value="Chromosome A01"/>
</dbReference>
<dbReference type="Pfam" id="PF00931">
    <property type="entry name" value="NB-ARC"/>
    <property type="match status" value="1"/>
</dbReference>
<keyword evidence="3" id="KW-0611">Plant defense</keyword>
<proteinExistence type="predicted"/>
<feature type="domain" description="NB-ARC" evidence="5">
    <location>
        <begin position="130"/>
        <end position="209"/>
    </location>
</feature>
<evidence type="ECO:0000256" key="4">
    <source>
        <dbReference type="SAM" id="MobiDB-lite"/>
    </source>
</evidence>
<dbReference type="AlphaFoldDB" id="A0A5J5WSP7"/>
<evidence type="ECO:0000259" key="6">
    <source>
        <dbReference type="Pfam" id="PF18052"/>
    </source>
</evidence>
<feature type="non-terminal residue" evidence="7">
    <location>
        <position position="215"/>
    </location>
</feature>
<dbReference type="InterPro" id="IPR027417">
    <property type="entry name" value="P-loop_NTPase"/>
</dbReference>
<evidence type="ECO:0000313" key="7">
    <source>
        <dbReference type="EMBL" id="KAB2095771.1"/>
    </source>
</evidence>
<evidence type="ECO:0008006" key="9">
    <source>
        <dbReference type="Google" id="ProtNLM"/>
    </source>
</evidence>
<evidence type="ECO:0000313" key="8">
    <source>
        <dbReference type="Proteomes" id="UP000327439"/>
    </source>
</evidence>
<accession>A0A5J5WSP7</accession>
<organism evidence="7 8">
    <name type="scientific">Gossypium barbadense</name>
    <name type="common">Sea Island cotton</name>
    <name type="synonym">Hibiscus barbadensis</name>
    <dbReference type="NCBI Taxonomy" id="3634"/>
    <lineage>
        <taxon>Eukaryota</taxon>
        <taxon>Viridiplantae</taxon>
        <taxon>Streptophyta</taxon>
        <taxon>Embryophyta</taxon>
        <taxon>Tracheophyta</taxon>
        <taxon>Spermatophyta</taxon>
        <taxon>Magnoliopsida</taxon>
        <taxon>eudicotyledons</taxon>
        <taxon>Gunneridae</taxon>
        <taxon>Pentapetalae</taxon>
        <taxon>rosids</taxon>
        <taxon>malvids</taxon>
        <taxon>Malvales</taxon>
        <taxon>Malvaceae</taxon>
        <taxon>Malvoideae</taxon>
        <taxon>Gossypium</taxon>
    </lineage>
</organism>
<evidence type="ECO:0000256" key="3">
    <source>
        <dbReference type="ARBA" id="ARBA00022821"/>
    </source>
</evidence>
<dbReference type="Gene3D" id="1.20.5.4130">
    <property type="match status" value="1"/>
</dbReference>
<evidence type="ECO:0000256" key="2">
    <source>
        <dbReference type="ARBA" id="ARBA00022741"/>
    </source>
</evidence>
<sequence length="215" mass="24120">MDFSAISSVVQTVGRLLTQEVTSLMGVKDQVEDLQKELEWIQSFLKEADARKVDNEVVRTSINEIRELAYDAEDVIETFALKVAPRRKGGRVALPNQPRDGAGSSSSNQRQELGRPYPHIVDDNVVGLHDDIKKLVSILVDEESGCKVVSICGMGGLGKTTLAKKIYRHSHVISHFNCLVWVYISQQFQKIRVWKDILSSLQIVNNTDKDEELAE</sequence>
<keyword evidence="1" id="KW-0677">Repeat</keyword>
<dbReference type="GO" id="GO:0043531">
    <property type="term" value="F:ADP binding"/>
    <property type="evidence" value="ECO:0007669"/>
    <property type="project" value="InterPro"/>
</dbReference>
<dbReference type="InterPro" id="IPR041118">
    <property type="entry name" value="Rx_N"/>
</dbReference>
<dbReference type="EMBL" id="CM018202">
    <property type="protein sequence ID" value="KAB2095771.1"/>
    <property type="molecule type" value="Genomic_DNA"/>
</dbReference>
<feature type="domain" description="Disease resistance N-terminal" evidence="6">
    <location>
        <begin position="5"/>
        <end position="91"/>
    </location>
</feature>
<dbReference type="PANTHER" id="PTHR19338">
    <property type="entry name" value="TRANSLOCASE OF INNER MITOCHONDRIAL MEMBRANE 13 HOMOLOG"/>
    <property type="match status" value="1"/>
</dbReference>
<dbReference type="InterPro" id="IPR038005">
    <property type="entry name" value="RX-like_CC"/>
</dbReference>
<name>A0A5J5WSP7_GOSBA</name>
<protein>
    <recommendedName>
        <fullName evidence="9">NB-ARC domain-containing protein</fullName>
    </recommendedName>
</protein>
<feature type="region of interest" description="Disordered" evidence="4">
    <location>
        <begin position="90"/>
        <end position="115"/>
    </location>
</feature>
<dbReference type="GO" id="GO:0006952">
    <property type="term" value="P:defense response"/>
    <property type="evidence" value="ECO:0007669"/>
    <property type="project" value="UniProtKB-KW"/>
</dbReference>
<dbReference type="Gene3D" id="3.40.50.300">
    <property type="entry name" value="P-loop containing nucleotide triphosphate hydrolases"/>
    <property type="match status" value="1"/>
</dbReference>
<gene>
    <name evidence="7" type="ORF">ES319_A01G062700v1</name>
</gene>
<reference evidence="8" key="1">
    <citation type="journal article" date="2020" name="Nat. Genet.">
        <title>Genomic diversifications of five Gossypium allopolyploid species and their impact on cotton improvement.</title>
        <authorList>
            <person name="Chen Z.J."/>
            <person name="Sreedasyam A."/>
            <person name="Ando A."/>
            <person name="Song Q."/>
            <person name="De Santiago L.M."/>
            <person name="Hulse-Kemp A.M."/>
            <person name="Ding M."/>
            <person name="Ye W."/>
            <person name="Kirkbride R.C."/>
            <person name="Jenkins J."/>
            <person name="Plott C."/>
            <person name="Lovell J."/>
            <person name="Lin Y.M."/>
            <person name="Vaughn R."/>
            <person name="Liu B."/>
            <person name="Simpson S."/>
            <person name="Scheffler B.E."/>
            <person name="Wen L."/>
            <person name="Saski C.A."/>
            <person name="Grover C.E."/>
            <person name="Hu G."/>
            <person name="Conover J.L."/>
            <person name="Carlson J.W."/>
            <person name="Shu S."/>
            <person name="Boston L.B."/>
            <person name="Williams M."/>
            <person name="Peterson D.G."/>
            <person name="McGee K."/>
            <person name="Jones D.C."/>
            <person name="Wendel J.F."/>
            <person name="Stelly D.M."/>
            <person name="Grimwood J."/>
            <person name="Schmutz J."/>
        </authorList>
    </citation>
    <scope>NUCLEOTIDE SEQUENCE [LARGE SCALE GENOMIC DNA]</scope>
    <source>
        <strain evidence="8">cv. 3-79</strain>
    </source>
</reference>